<organism evidence="2 3">
    <name type="scientific">Cirrhinus mrigala</name>
    <name type="common">Mrigala</name>
    <dbReference type="NCBI Taxonomy" id="683832"/>
    <lineage>
        <taxon>Eukaryota</taxon>
        <taxon>Metazoa</taxon>
        <taxon>Chordata</taxon>
        <taxon>Craniata</taxon>
        <taxon>Vertebrata</taxon>
        <taxon>Euteleostomi</taxon>
        <taxon>Actinopterygii</taxon>
        <taxon>Neopterygii</taxon>
        <taxon>Teleostei</taxon>
        <taxon>Ostariophysi</taxon>
        <taxon>Cypriniformes</taxon>
        <taxon>Cyprinidae</taxon>
        <taxon>Labeoninae</taxon>
        <taxon>Labeonini</taxon>
        <taxon>Cirrhinus</taxon>
    </lineage>
</organism>
<comment type="caution">
    <text evidence="2">The sequence shown here is derived from an EMBL/GenBank/DDBJ whole genome shotgun (WGS) entry which is preliminary data.</text>
</comment>
<keyword evidence="3" id="KW-1185">Reference proteome</keyword>
<gene>
    <name evidence="2" type="ORF">M9458_032601</name>
</gene>
<sequence>MQASLGPSACPECKRPYNKEDLKSSRLLRNMTSTLKLDKSTPKEGAETLGHSEMERMLMCSEHDEKLKLDGDKHKGHVFKPVKEAAQINK</sequence>
<dbReference type="AlphaFoldDB" id="A0ABD0PE29"/>
<protein>
    <submittedName>
        <fullName evidence="2">Uncharacterized protein</fullName>
    </submittedName>
</protein>
<evidence type="ECO:0000313" key="2">
    <source>
        <dbReference type="EMBL" id="KAL0172290.1"/>
    </source>
</evidence>
<evidence type="ECO:0000256" key="1">
    <source>
        <dbReference type="SAM" id="MobiDB-lite"/>
    </source>
</evidence>
<feature type="non-terminal residue" evidence="2">
    <location>
        <position position="90"/>
    </location>
</feature>
<dbReference type="Proteomes" id="UP001529510">
    <property type="component" value="Unassembled WGS sequence"/>
</dbReference>
<reference evidence="2 3" key="1">
    <citation type="submission" date="2024-05" db="EMBL/GenBank/DDBJ databases">
        <title>Genome sequencing and assembly of Indian major carp, Cirrhinus mrigala (Hamilton, 1822).</title>
        <authorList>
            <person name="Mohindra V."/>
            <person name="Chowdhury L.M."/>
            <person name="Lal K."/>
            <person name="Jena J.K."/>
        </authorList>
    </citation>
    <scope>NUCLEOTIDE SEQUENCE [LARGE SCALE GENOMIC DNA]</scope>
    <source>
        <strain evidence="2">CM1030</strain>
        <tissue evidence="2">Blood</tissue>
    </source>
</reference>
<feature type="compositionally biased region" description="Basic and acidic residues" evidence="1">
    <location>
        <begin position="12"/>
        <end position="21"/>
    </location>
</feature>
<dbReference type="EMBL" id="JAMKFB020000016">
    <property type="protein sequence ID" value="KAL0172290.1"/>
    <property type="molecule type" value="Genomic_DNA"/>
</dbReference>
<proteinExistence type="predicted"/>
<evidence type="ECO:0000313" key="3">
    <source>
        <dbReference type="Proteomes" id="UP001529510"/>
    </source>
</evidence>
<feature type="region of interest" description="Disordered" evidence="1">
    <location>
        <begin position="1"/>
        <end position="21"/>
    </location>
</feature>
<name>A0ABD0PE29_CIRMR</name>
<accession>A0ABD0PE29</accession>
<feature type="region of interest" description="Disordered" evidence="1">
    <location>
        <begin position="71"/>
        <end position="90"/>
    </location>
</feature>